<evidence type="ECO:0000256" key="5">
    <source>
        <dbReference type="ARBA" id="ARBA00022692"/>
    </source>
</evidence>
<dbReference type="InterPro" id="IPR002549">
    <property type="entry name" value="AI-2E-like"/>
</dbReference>
<keyword evidence="7 9" id="KW-0472">Membrane</keyword>
<dbReference type="EMBL" id="CP000431">
    <property type="protein sequence ID" value="ABG91922.1"/>
    <property type="molecule type" value="Genomic_DNA"/>
</dbReference>
<gene>
    <name evidence="10" type="ordered locus">RHA1_ro00086</name>
</gene>
<sequence length="478" mass="51157">MEPHVRLVTRRRRTGPPQCHRDRRPRHRADAVAHRLRGTCSGVDRRLLPLDTRIAGSAEHRTRHDRRGPVSPHRPGHRRQRTAGQSRQTTVTTGAGGHDDSVAQPHSPEQEQPIVAAEEGAARISTAAHPLGKPGPRFDRRSPFFIGMAGAAGVAVTYALIEVVLAARGVLVLIAVAAFLAIGLEPAVSWLVRHGFPRWAAVATVFVLAFAVLAGFLAAAIPPMVTQGGALVHNAPDYLGHLEQRYPVLEELSTRFHLQDELRRALDASNAPMVVGGLVGAGKFVFSAISGTVIVVVLTAYFLADFAHIRSSIYRLAPNSRRPRTILIGDEIFAKVGGYVLGNLLISLITAVLTFVWLVAFDVPYPLLLAVLVAVLDLIPVVGSTLAGVVVALVALTVSLLVSLATIVFFIALRLFEDYLLVPRIIGRTVKVPPMVTVVAVLIGGALLGIVGALLAIPVAAAVLLLARETVFPQLDRG</sequence>
<dbReference type="PANTHER" id="PTHR21716">
    <property type="entry name" value="TRANSMEMBRANE PROTEIN"/>
    <property type="match status" value="1"/>
</dbReference>
<feature type="transmembrane region" description="Helical" evidence="9">
    <location>
        <begin position="436"/>
        <end position="467"/>
    </location>
</feature>
<evidence type="ECO:0000313" key="10">
    <source>
        <dbReference type="EMBL" id="ABG91922.1"/>
    </source>
</evidence>
<dbReference type="Proteomes" id="UP000008710">
    <property type="component" value="Chromosome"/>
</dbReference>
<accession>Q0SKL4</accession>
<organism evidence="10 11">
    <name type="scientific">Rhodococcus jostii (strain RHA1)</name>
    <dbReference type="NCBI Taxonomy" id="101510"/>
    <lineage>
        <taxon>Bacteria</taxon>
        <taxon>Bacillati</taxon>
        <taxon>Actinomycetota</taxon>
        <taxon>Actinomycetes</taxon>
        <taxon>Mycobacteriales</taxon>
        <taxon>Nocardiaceae</taxon>
        <taxon>Rhodococcus</taxon>
    </lineage>
</organism>
<dbReference type="PANTHER" id="PTHR21716:SF53">
    <property type="entry name" value="PERMEASE PERM-RELATED"/>
    <property type="match status" value="1"/>
</dbReference>
<feature type="region of interest" description="Disordered" evidence="8">
    <location>
        <begin position="1"/>
        <end position="30"/>
    </location>
</feature>
<dbReference type="GO" id="GO:0055085">
    <property type="term" value="P:transmembrane transport"/>
    <property type="evidence" value="ECO:0007669"/>
    <property type="project" value="TreeGrafter"/>
</dbReference>
<dbReference type="HOGENOM" id="CLU_031275_6_1_11"/>
<feature type="transmembrane region" description="Helical" evidence="9">
    <location>
        <begin position="332"/>
        <end position="359"/>
    </location>
</feature>
<proteinExistence type="inferred from homology"/>
<dbReference type="AlphaFoldDB" id="Q0SKL4"/>
<keyword evidence="4" id="KW-1003">Cell membrane</keyword>
<dbReference type="Pfam" id="PF01594">
    <property type="entry name" value="AI-2E_transport"/>
    <property type="match status" value="1"/>
</dbReference>
<dbReference type="eggNOG" id="COG0628">
    <property type="taxonomic scope" value="Bacteria"/>
</dbReference>
<name>Q0SKL4_RHOJR</name>
<dbReference type="GO" id="GO:0005886">
    <property type="term" value="C:plasma membrane"/>
    <property type="evidence" value="ECO:0007669"/>
    <property type="project" value="UniProtKB-SubCell"/>
</dbReference>
<keyword evidence="5 9" id="KW-0812">Transmembrane</keyword>
<evidence type="ECO:0000313" key="11">
    <source>
        <dbReference type="Proteomes" id="UP000008710"/>
    </source>
</evidence>
<keyword evidence="3" id="KW-0813">Transport</keyword>
<evidence type="ECO:0000256" key="8">
    <source>
        <dbReference type="SAM" id="MobiDB-lite"/>
    </source>
</evidence>
<comment type="similarity">
    <text evidence="2">Belongs to the autoinducer-2 exporter (AI-2E) (TC 2.A.86) family.</text>
</comment>
<evidence type="ECO:0000256" key="7">
    <source>
        <dbReference type="ARBA" id="ARBA00023136"/>
    </source>
</evidence>
<keyword evidence="6 9" id="KW-1133">Transmembrane helix</keyword>
<protein>
    <recommendedName>
        <fullName evidence="12">AI-2E family transporter</fullName>
    </recommendedName>
</protein>
<feature type="transmembrane region" description="Helical" evidence="9">
    <location>
        <begin position="284"/>
        <end position="304"/>
    </location>
</feature>
<evidence type="ECO:0000256" key="9">
    <source>
        <dbReference type="SAM" id="Phobius"/>
    </source>
</evidence>
<evidence type="ECO:0000256" key="1">
    <source>
        <dbReference type="ARBA" id="ARBA00004651"/>
    </source>
</evidence>
<feature type="transmembrane region" description="Helical" evidence="9">
    <location>
        <begin position="167"/>
        <end position="192"/>
    </location>
</feature>
<feature type="transmembrane region" description="Helical" evidence="9">
    <location>
        <begin position="143"/>
        <end position="161"/>
    </location>
</feature>
<feature type="transmembrane region" description="Helical" evidence="9">
    <location>
        <begin position="365"/>
        <end position="383"/>
    </location>
</feature>
<feature type="transmembrane region" description="Helical" evidence="9">
    <location>
        <begin position="390"/>
        <end position="416"/>
    </location>
</feature>
<evidence type="ECO:0000256" key="6">
    <source>
        <dbReference type="ARBA" id="ARBA00022989"/>
    </source>
</evidence>
<evidence type="ECO:0000256" key="2">
    <source>
        <dbReference type="ARBA" id="ARBA00009773"/>
    </source>
</evidence>
<feature type="compositionally biased region" description="Polar residues" evidence="8">
    <location>
        <begin position="82"/>
        <end position="93"/>
    </location>
</feature>
<comment type="subcellular location">
    <subcellularLocation>
        <location evidence="1">Cell membrane</location>
        <topology evidence="1">Multi-pass membrane protein</topology>
    </subcellularLocation>
</comment>
<feature type="transmembrane region" description="Helical" evidence="9">
    <location>
        <begin position="199"/>
        <end position="221"/>
    </location>
</feature>
<dbReference type="KEGG" id="rha:RHA1_ro00086"/>
<evidence type="ECO:0008006" key="12">
    <source>
        <dbReference type="Google" id="ProtNLM"/>
    </source>
</evidence>
<evidence type="ECO:0000256" key="4">
    <source>
        <dbReference type="ARBA" id="ARBA00022475"/>
    </source>
</evidence>
<evidence type="ECO:0000256" key="3">
    <source>
        <dbReference type="ARBA" id="ARBA00022448"/>
    </source>
</evidence>
<feature type="region of interest" description="Disordered" evidence="8">
    <location>
        <begin position="52"/>
        <end position="110"/>
    </location>
</feature>
<reference evidence="11" key="1">
    <citation type="journal article" date="2006" name="Proc. Natl. Acad. Sci. U.S.A.">
        <title>The complete genome of Rhodococcus sp. RHA1 provides insights into a catabolic powerhouse.</title>
        <authorList>
            <person name="McLeod M.P."/>
            <person name="Warren R.L."/>
            <person name="Hsiao W.W.L."/>
            <person name="Araki N."/>
            <person name="Myhre M."/>
            <person name="Fernandes C."/>
            <person name="Miyazawa D."/>
            <person name="Wong W."/>
            <person name="Lillquist A.L."/>
            <person name="Wang D."/>
            <person name="Dosanjh M."/>
            <person name="Hara H."/>
            <person name="Petrescu A."/>
            <person name="Morin R.D."/>
            <person name="Yang G."/>
            <person name="Stott J.M."/>
            <person name="Schein J.E."/>
            <person name="Shin H."/>
            <person name="Smailus D."/>
            <person name="Siddiqui A.S."/>
            <person name="Marra M.A."/>
            <person name="Jones S.J.M."/>
            <person name="Holt R."/>
            <person name="Brinkman F.S.L."/>
            <person name="Miyauchi K."/>
            <person name="Fukuda M."/>
            <person name="Davies J.E."/>
            <person name="Mohn W.W."/>
            <person name="Eltis L.D."/>
        </authorList>
    </citation>
    <scope>NUCLEOTIDE SEQUENCE [LARGE SCALE GENOMIC DNA]</scope>
    <source>
        <strain evidence="11">RHA1</strain>
    </source>
</reference>